<comment type="caution">
    <text evidence="2">The sequence shown here is derived from an EMBL/GenBank/DDBJ whole genome shotgun (WGS) entry which is preliminary data.</text>
</comment>
<evidence type="ECO:0000313" key="3">
    <source>
        <dbReference type="Proteomes" id="UP000321301"/>
    </source>
</evidence>
<proteinExistence type="predicted"/>
<gene>
    <name evidence="2" type="ORF">CQA01_45030</name>
</gene>
<dbReference type="Pfam" id="PF01541">
    <property type="entry name" value="GIY-YIG"/>
    <property type="match status" value="1"/>
</dbReference>
<dbReference type="Proteomes" id="UP000321301">
    <property type="component" value="Unassembled WGS sequence"/>
</dbReference>
<dbReference type="AlphaFoldDB" id="A0A512CID2"/>
<feature type="domain" description="GIY-YIG" evidence="1">
    <location>
        <begin position="12"/>
        <end position="59"/>
    </location>
</feature>
<name>A0A512CID2_9BACT</name>
<keyword evidence="3" id="KW-1185">Reference proteome</keyword>
<accession>A0A512CID2</accession>
<reference evidence="2 3" key="1">
    <citation type="submission" date="2019-07" db="EMBL/GenBank/DDBJ databases">
        <title>Whole genome shotgun sequence of Cyclobacterium qasimii NBRC 106168.</title>
        <authorList>
            <person name="Hosoyama A."/>
            <person name="Uohara A."/>
            <person name="Ohji S."/>
            <person name="Ichikawa N."/>
        </authorList>
    </citation>
    <scope>NUCLEOTIDE SEQUENCE [LARGE SCALE GENOMIC DNA]</scope>
    <source>
        <strain evidence="2 3">NBRC 106168</strain>
    </source>
</reference>
<dbReference type="RefSeq" id="WP_146948685.1">
    <property type="nucleotide sequence ID" value="NZ_BJYV01000031.1"/>
</dbReference>
<protein>
    <recommendedName>
        <fullName evidence="1">GIY-YIG domain-containing protein</fullName>
    </recommendedName>
</protein>
<dbReference type="EMBL" id="BJYV01000031">
    <property type="protein sequence ID" value="GEO23969.1"/>
    <property type="molecule type" value="Genomic_DNA"/>
</dbReference>
<organism evidence="2 3">
    <name type="scientific">Cyclobacterium qasimii</name>
    <dbReference type="NCBI Taxonomy" id="1350429"/>
    <lineage>
        <taxon>Bacteria</taxon>
        <taxon>Pseudomonadati</taxon>
        <taxon>Bacteroidota</taxon>
        <taxon>Cytophagia</taxon>
        <taxon>Cytophagales</taxon>
        <taxon>Cyclobacteriaceae</taxon>
        <taxon>Cyclobacterium</taxon>
    </lineage>
</organism>
<sequence length="117" mass="13688">MFLKSLHSKSIDKFYVGQTENIDKRLLFHNNSEKNNIWTKRGIPWELKTVIPFMSPTDAVKAKRLKKTGKTGKTADTYWMEIPNHVPNAVFHEHIIMPNHAHGTFDYLKLDFYLCIV</sequence>
<dbReference type="Gene3D" id="3.40.1440.10">
    <property type="entry name" value="GIY-YIG endonuclease"/>
    <property type="match status" value="1"/>
</dbReference>
<evidence type="ECO:0000313" key="2">
    <source>
        <dbReference type="EMBL" id="GEO23969.1"/>
    </source>
</evidence>
<dbReference type="InterPro" id="IPR000305">
    <property type="entry name" value="GIY-YIG_endonuc"/>
</dbReference>
<dbReference type="InterPro" id="IPR035901">
    <property type="entry name" value="GIY-YIG_endonuc_sf"/>
</dbReference>
<evidence type="ECO:0000259" key="1">
    <source>
        <dbReference type="Pfam" id="PF01541"/>
    </source>
</evidence>